<dbReference type="SUPFAM" id="SSF53850">
    <property type="entry name" value="Periplasmic binding protein-like II"/>
    <property type="match status" value="1"/>
</dbReference>
<feature type="disulfide bond" evidence="17">
    <location>
        <begin position="767"/>
        <end position="825"/>
    </location>
</feature>
<evidence type="ECO:0000256" key="17">
    <source>
        <dbReference type="PIRSR" id="PIRSR601508-3"/>
    </source>
</evidence>
<proteinExistence type="predicted"/>
<feature type="transmembrane region" description="Helical" evidence="18">
    <location>
        <begin position="21"/>
        <end position="37"/>
    </location>
</feature>
<dbReference type="SMART" id="SM00918">
    <property type="entry name" value="Lig_chan-Glu_bd"/>
    <property type="match status" value="1"/>
</dbReference>
<organism evidence="21 22">
    <name type="scientific">Octopus sinensis</name>
    <name type="common">East Asian common octopus</name>
    <dbReference type="NCBI Taxonomy" id="2607531"/>
    <lineage>
        <taxon>Eukaryota</taxon>
        <taxon>Metazoa</taxon>
        <taxon>Spiralia</taxon>
        <taxon>Lophotrochozoa</taxon>
        <taxon>Mollusca</taxon>
        <taxon>Cephalopoda</taxon>
        <taxon>Coleoidea</taxon>
        <taxon>Octopodiformes</taxon>
        <taxon>Octopoda</taxon>
        <taxon>Incirrata</taxon>
        <taxon>Octopodidae</taxon>
        <taxon>Octopus</taxon>
    </lineage>
</organism>
<evidence type="ECO:0000256" key="14">
    <source>
        <dbReference type="ARBA" id="ARBA00034104"/>
    </source>
</evidence>
<keyword evidence="12" id="KW-1071">Ligand-gated ion channel</keyword>
<dbReference type="Gene3D" id="3.40.190.10">
    <property type="entry name" value="Periplasmic binding protein-like II"/>
    <property type="match status" value="2"/>
</dbReference>
<evidence type="ECO:0000256" key="16">
    <source>
        <dbReference type="PIRSR" id="PIRSR601508-2"/>
    </source>
</evidence>
<dbReference type="PANTHER" id="PTHR18966">
    <property type="entry name" value="IONOTROPIC GLUTAMATE RECEPTOR"/>
    <property type="match status" value="1"/>
</dbReference>
<evidence type="ECO:0000256" key="4">
    <source>
        <dbReference type="ARBA" id="ARBA00022729"/>
    </source>
</evidence>
<dbReference type="InterPro" id="IPR001320">
    <property type="entry name" value="Iontro_rcpt_C"/>
</dbReference>
<sequence length="933" mass="105960">MPKEEQDLYTKRGTIKMNGNIWGVQIFLVAIICTYSFRSVECLPRTIRVGALFEEENESQELAFRSAIEKINLLSEIIPNSLLIEDVQHVRTHDSFHASRRVCQQIKKGVAAIFGPISTVSAAHVQSICGSLQIPNLHTEWDSRDVNVRSFFAINIYPHYQTMGRAYLDLIRYWGWRKFAVLYEDNDGLVRLQEILKATQDNDFEVTVRKLEMVNGNYISIMKELKNNGEFRIMVDCNTTFVKMILANALELNMTTEYFHYLFTTLDIRYDELKEFTHHGVNISSFRLVDPTKPQVVRVLSDWRLDQSRRGKSPLMGGTEVTTETALMYDAVLLFAAALQELAKAQDVDTSELNCAHSNTWKYGTSLINYMRRVNIEGLTGRIRYDDRGLRTDIDLDILELSKIGFDKRNNSWELEFGKIGIWNSLSGINITKNYVLSQRKIAESLANHTLTVVTLLEPPYAMLKEEESGKKTYQGFAIDLLREIALKLKFNYTVYIVKDGTYGAPNDKTGDWNGMVRELIEKNADLAVGGMSITYLREKVIDFTKPFLNVGITILFKKPEKQPPQLFAFLAPLSIEVWVYVVAAYLCVSFMLFVLARFSPYEWYNPHPCNPDSDVVENQFTILNSLWFTVSSLMRQGDCCEFSPRAISTRLVSGTWWFFTLIMISSYTANLAAFLTVERMTSPIERADDLAKQSDIKYGTLYGGSTMTFFKTSKIPIFQRMWHVMDSTDPSVFVNSSQEGIDRVLKGNYAYLGESAIIDYNVQRNCELMQVGGRLDSKGYGIATPRESPYRDLISDAILKLQEEQVITLLYNKWWREGYGAVECPNEDANKDASELGVSTVGGVFVVLGGGLATGLIAALMEFVWKAKKNAEEDKRSICAEMMREFRFAMKCFGSSKKTVKKGPRKKSITDNGIHFMPLAGFSAASGKEAYG</sequence>
<dbReference type="FunFam" id="1.10.287.70:FF:000010">
    <property type="entry name" value="Putative glutamate receptor ionotropic kainate 1"/>
    <property type="match status" value="1"/>
</dbReference>
<dbReference type="InterPro" id="IPR028082">
    <property type="entry name" value="Peripla_BP_I"/>
</dbReference>
<dbReference type="Proteomes" id="UP000515154">
    <property type="component" value="Linkage group LG2"/>
</dbReference>
<evidence type="ECO:0000313" key="23">
    <source>
        <dbReference type="RefSeq" id="XP_036354913.1"/>
    </source>
</evidence>
<dbReference type="AlphaFoldDB" id="A0A7E6EI06"/>
<comment type="subcellular location">
    <subcellularLocation>
        <location evidence="14">Postsynaptic cell membrane</location>
        <topology evidence="14">Multi-pass membrane protein</topology>
    </subcellularLocation>
</comment>
<evidence type="ECO:0000313" key="22">
    <source>
        <dbReference type="RefSeq" id="XP_036354909.1"/>
    </source>
</evidence>
<dbReference type="SMART" id="SM00079">
    <property type="entry name" value="PBPe"/>
    <property type="match status" value="1"/>
</dbReference>
<dbReference type="SUPFAM" id="SSF53822">
    <property type="entry name" value="Periplasmic binding protein-like I"/>
    <property type="match status" value="1"/>
</dbReference>
<dbReference type="GO" id="GO:0015276">
    <property type="term" value="F:ligand-gated monoatomic ion channel activity"/>
    <property type="evidence" value="ECO:0007669"/>
    <property type="project" value="InterPro"/>
</dbReference>
<keyword evidence="13" id="KW-0407">Ion channel</keyword>
<evidence type="ECO:0000259" key="19">
    <source>
        <dbReference type="SMART" id="SM00079"/>
    </source>
</evidence>
<keyword evidence="9" id="KW-0675">Receptor</keyword>
<keyword evidence="6" id="KW-0770">Synapse</keyword>
<dbReference type="FunFam" id="3.40.190.10:FF:000024">
    <property type="entry name" value="Glutamate receptor, ionotropic, delta 1"/>
    <property type="match status" value="1"/>
</dbReference>
<evidence type="ECO:0000256" key="1">
    <source>
        <dbReference type="ARBA" id="ARBA00022448"/>
    </source>
</evidence>
<evidence type="ECO:0000256" key="5">
    <source>
        <dbReference type="ARBA" id="ARBA00022989"/>
    </source>
</evidence>
<evidence type="ECO:0000256" key="8">
    <source>
        <dbReference type="ARBA" id="ARBA00023136"/>
    </source>
</evidence>
<dbReference type="Pfam" id="PF01094">
    <property type="entry name" value="ANF_receptor"/>
    <property type="match status" value="1"/>
</dbReference>
<feature type="site" description="Interaction with the cone snail toxin Con-ikot-ikot" evidence="16">
    <location>
        <position position="712"/>
    </location>
</feature>
<dbReference type="InterPro" id="IPR001828">
    <property type="entry name" value="ANF_lig-bd_rcpt"/>
</dbReference>
<keyword evidence="1" id="KW-0813">Transport</keyword>
<evidence type="ECO:0000256" key="15">
    <source>
        <dbReference type="PIRSR" id="PIRSR601508-1"/>
    </source>
</evidence>
<evidence type="ECO:0000256" key="9">
    <source>
        <dbReference type="ARBA" id="ARBA00023170"/>
    </source>
</evidence>
<feature type="binding site" evidence="15">
    <location>
        <position position="538"/>
    </location>
    <ligand>
        <name>L-glutamate</name>
        <dbReference type="ChEBI" id="CHEBI:29985"/>
    </ligand>
</feature>
<feature type="binding site" evidence="15">
    <location>
        <position position="707"/>
    </location>
    <ligand>
        <name>L-glutamate</name>
        <dbReference type="ChEBI" id="CHEBI:29985"/>
    </ligand>
</feature>
<evidence type="ECO:0000256" key="6">
    <source>
        <dbReference type="ARBA" id="ARBA00023018"/>
    </source>
</evidence>
<feature type="domain" description="Ionotropic glutamate receptor C-terminal" evidence="19">
    <location>
        <begin position="450"/>
        <end position="818"/>
    </location>
</feature>
<feature type="domain" description="Ionotropic glutamate receptor L-glutamate and glycine-binding" evidence="20">
    <location>
        <begin position="460"/>
        <end position="522"/>
    </location>
</feature>
<accession>A0A7E6EI06</accession>
<dbReference type="InterPro" id="IPR015683">
    <property type="entry name" value="Ionotropic_Glu_rcpt"/>
</dbReference>
<dbReference type="PRINTS" id="PR00177">
    <property type="entry name" value="NMDARECEPTOR"/>
</dbReference>
<keyword evidence="11" id="KW-0628">Postsynaptic cell membrane</keyword>
<keyword evidence="5 18" id="KW-1133">Transmembrane helix</keyword>
<feature type="transmembrane region" description="Helical" evidence="18">
    <location>
        <begin position="656"/>
        <end position="678"/>
    </location>
</feature>
<feature type="transmembrane region" description="Helical" evidence="18">
    <location>
        <begin position="842"/>
        <end position="866"/>
    </location>
</feature>
<dbReference type="RefSeq" id="XP_036354913.1">
    <property type="nucleotide sequence ID" value="XM_036499020.1"/>
</dbReference>
<evidence type="ECO:0000256" key="3">
    <source>
        <dbReference type="ARBA" id="ARBA00022692"/>
    </source>
</evidence>
<feature type="binding site" evidence="15">
    <location>
        <position position="755"/>
    </location>
    <ligand>
        <name>L-glutamate</name>
        <dbReference type="ChEBI" id="CHEBI:29985"/>
    </ligand>
</feature>
<feature type="binding site" evidence="15">
    <location>
        <position position="533"/>
    </location>
    <ligand>
        <name>L-glutamate</name>
        <dbReference type="ChEBI" id="CHEBI:29985"/>
    </ligand>
</feature>
<feature type="binding site" evidence="15">
    <location>
        <position position="706"/>
    </location>
    <ligand>
        <name>L-glutamate</name>
        <dbReference type="ChEBI" id="CHEBI:29985"/>
    </ligand>
</feature>
<dbReference type="GO" id="GO:0038023">
    <property type="term" value="F:signaling receptor activity"/>
    <property type="evidence" value="ECO:0007669"/>
    <property type="project" value="InterPro"/>
</dbReference>
<keyword evidence="3 18" id="KW-0812">Transmembrane</keyword>
<gene>
    <name evidence="22 23" type="primary">LOC115225708</name>
</gene>
<dbReference type="CDD" id="cd06382">
    <property type="entry name" value="PBP1_iGluR_Kainate"/>
    <property type="match status" value="1"/>
</dbReference>
<dbReference type="InterPro" id="IPR001508">
    <property type="entry name" value="Iono_Glu_rcpt_met"/>
</dbReference>
<reference evidence="22 23" key="1">
    <citation type="submission" date="2025-08" db="UniProtKB">
        <authorList>
            <consortium name="RefSeq"/>
        </authorList>
    </citation>
    <scope>IDENTIFICATION</scope>
</reference>
<evidence type="ECO:0000256" key="10">
    <source>
        <dbReference type="ARBA" id="ARBA00023180"/>
    </source>
</evidence>
<evidence type="ECO:0000256" key="2">
    <source>
        <dbReference type="ARBA" id="ARBA00022475"/>
    </source>
</evidence>
<evidence type="ECO:0000259" key="20">
    <source>
        <dbReference type="SMART" id="SM00918"/>
    </source>
</evidence>
<keyword evidence="17" id="KW-1015">Disulfide bond</keyword>
<feature type="transmembrane region" description="Helical" evidence="18">
    <location>
        <begin position="578"/>
        <end position="597"/>
    </location>
</feature>
<evidence type="ECO:0000313" key="21">
    <source>
        <dbReference type="Proteomes" id="UP000515154"/>
    </source>
</evidence>
<dbReference type="KEGG" id="osn:115225708"/>
<keyword evidence="7" id="KW-0406">Ion transport</keyword>
<evidence type="ECO:0000256" key="18">
    <source>
        <dbReference type="SAM" id="Phobius"/>
    </source>
</evidence>
<evidence type="ECO:0000256" key="11">
    <source>
        <dbReference type="ARBA" id="ARBA00023257"/>
    </source>
</evidence>
<evidence type="ECO:0000256" key="12">
    <source>
        <dbReference type="ARBA" id="ARBA00023286"/>
    </source>
</evidence>
<keyword evidence="4" id="KW-0732">Signal</keyword>
<dbReference type="GO" id="GO:0045211">
    <property type="term" value="C:postsynaptic membrane"/>
    <property type="evidence" value="ECO:0007669"/>
    <property type="project" value="UniProtKB-SubCell"/>
</dbReference>
<keyword evidence="21" id="KW-1185">Reference proteome</keyword>
<evidence type="ECO:0000256" key="7">
    <source>
        <dbReference type="ARBA" id="ARBA00023065"/>
    </source>
</evidence>
<dbReference type="Gene3D" id="1.10.287.70">
    <property type="match status" value="1"/>
</dbReference>
<keyword evidence="8 18" id="KW-0472">Membrane</keyword>
<dbReference type="InterPro" id="IPR019594">
    <property type="entry name" value="Glu/Gly-bd"/>
</dbReference>
<dbReference type="FunFam" id="3.40.190.10:FF:000060">
    <property type="entry name" value="Glutamate receptor ionotropic, kainate 1"/>
    <property type="match status" value="1"/>
</dbReference>
<dbReference type="Gene3D" id="3.40.50.2300">
    <property type="match status" value="2"/>
</dbReference>
<dbReference type="Pfam" id="PF00060">
    <property type="entry name" value="Lig_chan"/>
    <property type="match status" value="1"/>
</dbReference>
<dbReference type="Pfam" id="PF10613">
    <property type="entry name" value="Lig_chan-Glu_bd"/>
    <property type="match status" value="1"/>
</dbReference>
<keyword evidence="2" id="KW-1003">Cell membrane</keyword>
<dbReference type="RefSeq" id="XP_036354909.1">
    <property type="nucleotide sequence ID" value="XM_036499016.1"/>
</dbReference>
<evidence type="ECO:0000256" key="13">
    <source>
        <dbReference type="ARBA" id="ARBA00023303"/>
    </source>
</evidence>
<dbReference type="FunFam" id="3.40.50.2300:FF:000004">
    <property type="entry name" value="Glutamate receptor, ionotropic, AMPA 2"/>
    <property type="match status" value="1"/>
</dbReference>
<feature type="site" description="Crucial to convey clamshell closure to channel opening" evidence="16">
    <location>
        <position position="685"/>
    </location>
</feature>
<keyword evidence="10" id="KW-0325">Glycoprotein</keyword>
<feature type="site" description="Interaction with the cone snail toxin Con-ikot-ikot" evidence="16">
    <location>
        <position position="801"/>
    </location>
</feature>
<protein>
    <submittedName>
        <fullName evidence="22 23">Glutamate receptor ionotropic, kainate 2-like isoform X1</fullName>
    </submittedName>
</protein>
<name>A0A7E6EI06_9MOLL</name>